<protein>
    <recommendedName>
        <fullName evidence="1">Putative plant transposon protein domain-containing protein</fullName>
    </recommendedName>
</protein>
<dbReference type="InterPro" id="IPR046796">
    <property type="entry name" value="Transposase_32_dom"/>
</dbReference>
<comment type="caution">
    <text evidence="2">The sequence shown here is derived from an EMBL/GenBank/DDBJ whole genome shotgun (WGS) entry which is preliminary data.</text>
</comment>
<evidence type="ECO:0000313" key="3">
    <source>
        <dbReference type="Proteomes" id="UP001341840"/>
    </source>
</evidence>
<proteinExistence type="predicted"/>
<accession>A0ABU6QUW3</accession>
<gene>
    <name evidence="2" type="ORF">PIB30_090323</name>
</gene>
<evidence type="ECO:0000259" key="1">
    <source>
        <dbReference type="Pfam" id="PF20167"/>
    </source>
</evidence>
<dbReference type="EMBL" id="JASCZI010001738">
    <property type="protein sequence ID" value="MED6115417.1"/>
    <property type="molecule type" value="Genomic_DNA"/>
</dbReference>
<dbReference type="Pfam" id="PF20167">
    <property type="entry name" value="Transposase_32"/>
    <property type="match status" value="1"/>
</dbReference>
<evidence type="ECO:0000313" key="2">
    <source>
        <dbReference type="EMBL" id="MED6115417.1"/>
    </source>
</evidence>
<dbReference type="Proteomes" id="UP001341840">
    <property type="component" value="Unassembled WGS sequence"/>
</dbReference>
<feature type="non-terminal residue" evidence="2">
    <location>
        <position position="1"/>
    </location>
</feature>
<keyword evidence="3" id="KW-1185">Reference proteome</keyword>
<sequence length="169" mass="19328">LLEDKQHLKFGVGSLRSTIKMASSSAPASVFDDYHFREVFNQTLFESSVRRKKIIPEVPFNLDEGEYPQIKEQIALRGWRKLAAPITRISKLLVQEFYANVAVSDEEVANAGKLPYKSYVRGVVVDFSPENIRRAMRFKAETQGAEMDYRTRQATDQRLDEVLAELCIP</sequence>
<reference evidence="2 3" key="1">
    <citation type="journal article" date="2023" name="Plants (Basel)">
        <title>Bridging the Gap: Combining Genomics and Transcriptomics Approaches to Understand Stylosanthes scabra, an Orphan Legume from the Brazilian Caatinga.</title>
        <authorList>
            <person name="Ferreira-Neto J.R.C."/>
            <person name="da Silva M.D."/>
            <person name="Binneck E."/>
            <person name="de Melo N.F."/>
            <person name="da Silva R.H."/>
            <person name="de Melo A.L.T.M."/>
            <person name="Pandolfi V."/>
            <person name="Bustamante F.O."/>
            <person name="Brasileiro-Vidal A.C."/>
            <person name="Benko-Iseppon A.M."/>
        </authorList>
    </citation>
    <scope>NUCLEOTIDE SEQUENCE [LARGE SCALE GENOMIC DNA]</scope>
    <source>
        <tissue evidence="2">Leaves</tissue>
    </source>
</reference>
<organism evidence="2 3">
    <name type="scientific">Stylosanthes scabra</name>
    <dbReference type="NCBI Taxonomy" id="79078"/>
    <lineage>
        <taxon>Eukaryota</taxon>
        <taxon>Viridiplantae</taxon>
        <taxon>Streptophyta</taxon>
        <taxon>Embryophyta</taxon>
        <taxon>Tracheophyta</taxon>
        <taxon>Spermatophyta</taxon>
        <taxon>Magnoliopsida</taxon>
        <taxon>eudicotyledons</taxon>
        <taxon>Gunneridae</taxon>
        <taxon>Pentapetalae</taxon>
        <taxon>rosids</taxon>
        <taxon>fabids</taxon>
        <taxon>Fabales</taxon>
        <taxon>Fabaceae</taxon>
        <taxon>Papilionoideae</taxon>
        <taxon>50 kb inversion clade</taxon>
        <taxon>dalbergioids sensu lato</taxon>
        <taxon>Dalbergieae</taxon>
        <taxon>Pterocarpus clade</taxon>
        <taxon>Stylosanthes</taxon>
    </lineage>
</organism>
<name>A0ABU6QUW3_9FABA</name>
<feature type="domain" description="Putative plant transposon protein" evidence="1">
    <location>
        <begin position="77"/>
        <end position="169"/>
    </location>
</feature>